<dbReference type="Gene3D" id="3.40.720.10">
    <property type="entry name" value="Alkaline Phosphatase, subunit A"/>
    <property type="match status" value="1"/>
</dbReference>
<proteinExistence type="predicted"/>
<dbReference type="InterPro" id="IPR000917">
    <property type="entry name" value="Sulfatase_N"/>
</dbReference>
<evidence type="ECO:0000313" key="9">
    <source>
        <dbReference type="Proteomes" id="UP000006048"/>
    </source>
</evidence>
<keyword evidence="9" id="KW-1185">Reference proteome</keyword>
<protein>
    <submittedName>
        <fullName evidence="8">Sulfatase</fullName>
    </submittedName>
</protein>
<gene>
    <name evidence="8" type="ordered locus">Turpa_3134</name>
</gene>
<dbReference type="HOGENOM" id="CLU_434088_0_0_12"/>
<dbReference type="OrthoDB" id="5901192at2"/>
<keyword evidence="2" id="KW-1003">Cell membrane</keyword>
<feature type="transmembrane region" description="Helical" evidence="6">
    <location>
        <begin position="67"/>
        <end position="87"/>
    </location>
</feature>
<organism evidence="8 9">
    <name type="scientific">Turneriella parva (strain ATCC BAA-1111 / DSM 21527 / NCTC 11395 / H)</name>
    <name type="common">Leptospira parva</name>
    <dbReference type="NCBI Taxonomy" id="869212"/>
    <lineage>
        <taxon>Bacteria</taxon>
        <taxon>Pseudomonadati</taxon>
        <taxon>Spirochaetota</taxon>
        <taxon>Spirochaetia</taxon>
        <taxon>Leptospirales</taxon>
        <taxon>Leptospiraceae</taxon>
        <taxon>Turneriella</taxon>
    </lineage>
</organism>
<evidence type="ECO:0000256" key="3">
    <source>
        <dbReference type="ARBA" id="ARBA00022692"/>
    </source>
</evidence>
<name>I4B916_TURPD</name>
<feature type="transmembrane region" description="Helical" evidence="6">
    <location>
        <begin position="37"/>
        <end position="55"/>
    </location>
</feature>
<keyword evidence="5 6" id="KW-0472">Membrane</keyword>
<dbReference type="Pfam" id="PF00884">
    <property type="entry name" value="Sulfatase"/>
    <property type="match status" value="1"/>
</dbReference>
<accession>I4B916</accession>
<dbReference type="AlphaFoldDB" id="I4B916"/>
<sequence length="618" mass="68215">MVRMALPFVFFFALYHALLLAFVGAGGAGLIEILRTSVAAAALSLLFGQVTPALLRRRLAVARGLYIALGSALVLLMVVAFGFARLYERPFAFGFVRTDTASIWKENIVSGLYELGTAHLLLAVGLASALVWAARSVTYATVSSARRTLGVSLGAIVVVAACSYWWGYPTLMANPLLAAFAPQKQRVLQADVELRDNDLVPALESPEGLQRFAAVDAPRAERRNVILYFLESTPASVIGKRIQGKEVTPNLNRLAADSLYFTRHYANFPLSINAFYNAFCSAYALPDGAWISLSLPDFNVPCLSEILAAEGYRSIALHAGYLGYAKQKRFMQKRSFTEMHDAETLKKPPYAEGMGPWGAADERAMIRPLKAFAAAKPMSPFLAVMFAFAPHHPYNAPDGITPFITGDPDLKKSQIRYFNSLHFADMAFGEILSALKDQGILKNSVLIVVGDHGEAFYEHPGNYNHPFFLYEENIHVPLIISIDGAQPQKIDRVTSHVDILPTVLDLLKLSHRVSPMHNGKSMLRAGRQSLAHLQAYWQDEFSGIVDGRFKYIRKGTGGEELFDLLADSKELQNIAAVKPAVAELYRSLTAKAFAQKKAYYKKYGNYELTRFNPASQDQ</sequence>
<evidence type="ECO:0000259" key="7">
    <source>
        <dbReference type="Pfam" id="PF00884"/>
    </source>
</evidence>
<keyword evidence="4 6" id="KW-1133">Transmembrane helix</keyword>
<dbReference type="InterPro" id="IPR017850">
    <property type="entry name" value="Alkaline_phosphatase_core_sf"/>
</dbReference>
<dbReference type="STRING" id="869212.Turpa_3134"/>
<feature type="domain" description="Sulfatase N-terminal" evidence="7">
    <location>
        <begin position="223"/>
        <end position="507"/>
    </location>
</feature>
<dbReference type="EMBL" id="CP002959">
    <property type="protein sequence ID" value="AFM13773.1"/>
    <property type="molecule type" value="Genomic_DNA"/>
</dbReference>
<evidence type="ECO:0000256" key="6">
    <source>
        <dbReference type="SAM" id="Phobius"/>
    </source>
</evidence>
<dbReference type="CDD" id="cd16015">
    <property type="entry name" value="LTA_synthase"/>
    <property type="match status" value="1"/>
</dbReference>
<dbReference type="Proteomes" id="UP000006048">
    <property type="component" value="Chromosome"/>
</dbReference>
<feature type="transmembrane region" description="Helical" evidence="6">
    <location>
        <begin position="149"/>
        <end position="167"/>
    </location>
</feature>
<dbReference type="SUPFAM" id="SSF53649">
    <property type="entry name" value="Alkaline phosphatase-like"/>
    <property type="match status" value="1"/>
</dbReference>
<evidence type="ECO:0000256" key="4">
    <source>
        <dbReference type="ARBA" id="ARBA00022989"/>
    </source>
</evidence>
<dbReference type="RefSeq" id="WP_014804273.1">
    <property type="nucleotide sequence ID" value="NC_018020.1"/>
</dbReference>
<feature type="transmembrane region" description="Helical" evidence="6">
    <location>
        <begin position="118"/>
        <end position="137"/>
    </location>
</feature>
<reference evidence="8 9" key="1">
    <citation type="submission" date="2012-06" db="EMBL/GenBank/DDBJ databases">
        <title>The complete chromosome of genome of Turneriella parva DSM 21527.</title>
        <authorList>
            <consortium name="US DOE Joint Genome Institute (JGI-PGF)"/>
            <person name="Lucas S."/>
            <person name="Han J."/>
            <person name="Lapidus A."/>
            <person name="Bruce D."/>
            <person name="Goodwin L."/>
            <person name="Pitluck S."/>
            <person name="Peters L."/>
            <person name="Kyrpides N."/>
            <person name="Mavromatis K."/>
            <person name="Ivanova N."/>
            <person name="Mikhailova N."/>
            <person name="Chertkov O."/>
            <person name="Detter J.C."/>
            <person name="Tapia R."/>
            <person name="Han C."/>
            <person name="Land M."/>
            <person name="Hauser L."/>
            <person name="Markowitz V."/>
            <person name="Cheng J.-F."/>
            <person name="Hugenholtz P."/>
            <person name="Woyke T."/>
            <person name="Wu D."/>
            <person name="Gronow S."/>
            <person name="Wellnitz S."/>
            <person name="Brambilla E."/>
            <person name="Klenk H.-P."/>
            <person name="Eisen J.A."/>
        </authorList>
    </citation>
    <scope>NUCLEOTIDE SEQUENCE [LARGE SCALE GENOMIC DNA]</scope>
    <source>
        <strain evidence="9">ATCC BAA-1111 / DSM 21527 / NCTC 11395 / H</strain>
    </source>
</reference>
<dbReference type="PANTHER" id="PTHR47371">
    <property type="entry name" value="LIPOTEICHOIC ACID SYNTHASE"/>
    <property type="match status" value="1"/>
</dbReference>
<dbReference type="GO" id="GO:0005886">
    <property type="term" value="C:plasma membrane"/>
    <property type="evidence" value="ECO:0007669"/>
    <property type="project" value="UniProtKB-SubCell"/>
</dbReference>
<comment type="subcellular location">
    <subcellularLocation>
        <location evidence="1">Cell membrane</location>
        <topology evidence="1">Multi-pass membrane protein</topology>
    </subcellularLocation>
</comment>
<dbReference type="InterPro" id="IPR050448">
    <property type="entry name" value="OpgB/LTA_synthase_biosynth"/>
</dbReference>
<dbReference type="KEGG" id="tpx:Turpa_3134"/>
<dbReference type="PANTHER" id="PTHR47371:SF3">
    <property type="entry name" value="PHOSPHOGLYCEROL TRANSFERASE I"/>
    <property type="match status" value="1"/>
</dbReference>
<evidence type="ECO:0000313" key="8">
    <source>
        <dbReference type="EMBL" id="AFM13773.1"/>
    </source>
</evidence>
<evidence type="ECO:0000256" key="2">
    <source>
        <dbReference type="ARBA" id="ARBA00022475"/>
    </source>
</evidence>
<keyword evidence="3 6" id="KW-0812">Transmembrane</keyword>
<evidence type="ECO:0000256" key="5">
    <source>
        <dbReference type="ARBA" id="ARBA00023136"/>
    </source>
</evidence>
<evidence type="ECO:0000256" key="1">
    <source>
        <dbReference type="ARBA" id="ARBA00004651"/>
    </source>
</evidence>